<dbReference type="Proteomes" id="UP001143362">
    <property type="component" value="Unassembled WGS sequence"/>
</dbReference>
<organism evidence="1 2">
    <name type="scientific">Candidatus Litorirhabdus singularis</name>
    <dbReference type="NCBI Taxonomy" id="2518993"/>
    <lineage>
        <taxon>Bacteria</taxon>
        <taxon>Pseudomonadati</taxon>
        <taxon>Pseudomonadota</taxon>
        <taxon>Gammaproteobacteria</taxon>
        <taxon>Cellvibrionales</taxon>
        <taxon>Halieaceae</taxon>
        <taxon>Candidatus Litorirhabdus</taxon>
    </lineage>
</organism>
<protein>
    <submittedName>
        <fullName evidence="1">Uncharacterized protein</fullName>
    </submittedName>
</protein>
<name>A0ABT3TDD2_9GAMM</name>
<dbReference type="RefSeq" id="WP_279244260.1">
    <property type="nucleotide sequence ID" value="NZ_SHNN01000001.1"/>
</dbReference>
<reference evidence="1" key="1">
    <citation type="submission" date="2019-02" db="EMBL/GenBank/DDBJ databases">
        <authorList>
            <person name="Li S.-H."/>
        </authorList>
    </citation>
    <scope>NUCLEOTIDE SEQUENCE</scope>
    <source>
        <strain evidence="1">IMCC14734</strain>
    </source>
</reference>
<gene>
    <name evidence="1" type="ORF">EYC98_05295</name>
</gene>
<evidence type="ECO:0000313" key="1">
    <source>
        <dbReference type="EMBL" id="MCX2980283.1"/>
    </source>
</evidence>
<comment type="caution">
    <text evidence="1">The sequence shown here is derived from an EMBL/GenBank/DDBJ whole genome shotgun (WGS) entry which is preliminary data.</text>
</comment>
<dbReference type="EMBL" id="SHNN01000001">
    <property type="protein sequence ID" value="MCX2980283.1"/>
    <property type="molecule type" value="Genomic_DNA"/>
</dbReference>
<sequence>MTDAITFDGGAAVKAVSAKSGFWYHWGPQAWIDMWMSNSMLVKRAMPIVTHSLLPILRLSGDKDAIDAGYKDIKSRRETLYWKDSPREKWRKRYGNFVREVEWGLLELRKYYSQAQYEEIVIGTCVSTAEETTADFIAMMQSMAEKNEGKTTVRAEPSRWEKFLFDTFNPAGFLTGPAEMRDINMVEGSMTMYVPDCGWHTCAAQASLPNPEQLPAEGCQLICKGAFEALFNGDNGGLRMEFEPHLPETSCTVRMRWK</sequence>
<accession>A0ABT3TDD2</accession>
<evidence type="ECO:0000313" key="2">
    <source>
        <dbReference type="Proteomes" id="UP001143362"/>
    </source>
</evidence>
<proteinExistence type="predicted"/>
<keyword evidence="2" id="KW-1185">Reference proteome</keyword>